<comment type="caution">
    <text evidence="1">The sequence shown here is derived from an EMBL/GenBank/DDBJ whole genome shotgun (WGS) entry which is preliminary data.</text>
</comment>
<evidence type="ECO:0000313" key="1">
    <source>
        <dbReference type="EMBL" id="NUV30832.1"/>
    </source>
</evidence>
<evidence type="ECO:0008006" key="3">
    <source>
        <dbReference type="Google" id="ProtNLM"/>
    </source>
</evidence>
<evidence type="ECO:0000313" key="2">
    <source>
        <dbReference type="Proteomes" id="UP000540128"/>
    </source>
</evidence>
<accession>A0A7Y6CD88</accession>
<reference evidence="1 2" key="1">
    <citation type="submission" date="2020-03" db="EMBL/GenBank/DDBJ databases">
        <title>Complete genome sequence of sixteen Streptomyces strains facilitates identification of candidate genes involved in plant growth-promotion in grain legumes and cereals.</title>
        <authorList>
            <person name="Gopalakrishnan S."/>
            <person name="Thakur V."/>
            <person name="Saxena R."/>
            <person name="Vadlamudi S."/>
            <person name="Purohit S."/>
            <person name="Kumar V."/>
            <person name="Rathore A."/>
            <person name="Chitikineni A."/>
            <person name="Varshney R.K."/>
        </authorList>
    </citation>
    <scope>NUCLEOTIDE SEQUENCE [LARGE SCALE GENOMIC DNA]</scope>
    <source>
        <strain evidence="1 2">KAI-180</strain>
    </source>
</reference>
<dbReference type="EMBL" id="JAANNT010000020">
    <property type="protein sequence ID" value="NUV30832.1"/>
    <property type="molecule type" value="Genomic_DNA"/>
</dbReference>
<dbReference type="RefSeq" id="WP_175457110.1">
    <property type="nucleotide sequence ID" value="NZ_JAANNT010000020.1"/>
</dbReference>
<gene>
    <name evidence="1" type="ORF">G6W59_21410</name>
</gene>
<proteinExistence type="predicted"/>
<dbReference type="AlphaFoldDB" id="A0A7Y6CD88"/>
<name>A0A7Y6CD88_9ACTN</name>
<sequence>MPTYEALPRFIADLNRLTPEQRRRLLRTVPIFVEDLREGRFRAGLRVKRVRGTSGIYEISWSMGAGPPGRATWAYGPERHPGTPHVIWRRIGTHDILAGP</sequence>
<organism evidence="1 2">
    <name type="scientific">Streptomyces odorifer</name>
    <dbReference type="NCBI Taxonomy" id="53450"/>
    <lineage>
        <taxon>Bacteria</taxon>
        <taxon>Bacillati</taxon>
        <taxon>Actinomycetota</taxon>
        <taxon>Actinomycetes</taxon>
        <taxon>Kitasatosporales</taxon>
        <taxon>Streptomycetaceae</taxon>
        <taxon>Streptomyces</taxon>
        <taxon>Streptomyces albidoflavus group</taxon>
    </lineage>
</organism>
<keyword evidence="2" id="KW-1185">Reference proteome</keyword>
<protein>
    <recommendedName>
        <fullName evidence="3">Cytotoxic translational repressor of toxin-antitoxin stability system</fullName>
    </recommendedName>
</protein>
<dbReference type="Proteomes" id="UP000540128">
    <property type="component" value="Unassembled WGS sequence"/>
</dbReference>